<organism evidence="4 5">
    <name type="scientific">Streptomyces meridianus</name>
    <dbReference type="NCBI Taxonomy" id="2938945"/>
    <lineage>
        <taxon>Bacteria</taxon>
        <taxon>Bacillati</taxon>
        <taxon>Actinomycetota</taxon>
        <taxon>Actinomycetes</taxon>
        <taxon>Kitasatosporales</taxon>
        <taxon>Streptomycetaceae</taxon>
        <taxon>Streptomyces</taxon>
    </lineage>
</organism>
<accession>A0ABT0X5K0</accession>
<evidence type="ECO:0000256" key="3">
    <source>
        <dbReference type="ARBA" id="ARBA00022691"/>
    </source>
</evidence>
<dbReference type="SUPFAM" id="SSF53335">
    <property type="entry name" value="S-adenosyl-L-methionine-dependent methyltransferases"/>
    <property type="match status" value="1"/>
</dbReference>
<dbReference type="GO" id="GO:0008168">
    <property type="term" value="F:methyltransferase activity"/>
    <property type="evidence" value="ECO:0007669"/>
    <property type="project" value="UniProtKB-KW"/>
</dbReference>
<comment type="caution">
    <text evidence="4">The sequence shown here is derived from an EMBL/GenBank/DDBJ whole genome shotgun (WGS) entry which is preliminary data.</text>
</comment>
<dbReference type="Pfam" id="PF13489">
    <property type="entry name" value="Methyltransf_23"/>
    <property type="match status" value="1"/>
</dbReference>
<dbReference type="Gene3D" id="3.40.50.150">
    <property type="entry name" value="Vaccinia Virus protein VP39"/>
    <property type="match status" value="1"/>
</dbReference>
<keyword evidence="3" id="KW-0949">S-adenosyl-L-methionine</keyword>
<protein>
    <submittedName>
        <fullName evidence="4">Class I SAM-dependent methyltransferase</fullName>
    </submittedName>
</protein>
<keyword evidence="1 4" id="KW-0489">Methyltransferase</keyword>
<evidence type="ECO:0000256" key="1">
    <source>
        <dbReference type="ARBA" id="ARBA00022603"/>
    </source>
</evidence>
<evidence type="ECO:0000256" key="2">
    <source>
        <dbReference type="ARBA" id="ARBA00022679"/>
    </source>
</evidence>
<dbReference type="PANTHER" id="PTHR43464:SF19">
    <property type="entry name" value="UBIQUINONE BIOSYNTHESIS O-METHYLTRANSFERASE, MITOCHONDRIAL"/>
    <property type="match status" value="1"/>
</dbReference>
<dbReference type="RefSeq" id="WP_251413159.1">
    <property type="nucleotide sequence ID" value="NZ_JAMQGM010000022.1"/>
</dbReference>
<evidence type="ECO:0000313" key="4">
    <source>
        <dbReference type="EMBL" id="MCM2577801.1"/>
    </source>
</evidence>
<proteinExistence type="predicted"/>
<dbReference type="Proteomes" id="UP001167160">
    <property type="component" value="Unassembled WGS sequence"/>
</dbReference>
<dbReference type="GO" id="GO:0032259">
    <property type="term" value="P:methylation"/>
    <property type="evidence" value="ECO:0007669"/>
    <property type="project" value="UniProtKB-KW"/>
</dbReference>
<dbReference type="EMBL" id="JAMQGM010000022">
    <property type="protein sequence ID" value="MCM2577801.1"/>
    <property type="molecule type" value="Genomic_DNA"/>
</dbReference>
<keyword evidence="5" id="KW-1185">Reference proteome</keyword>
<gene>
    <name evidence="4" type="ORF">M1E25_10605</name>
</gene>
<dbReference type="CDD" id="cd02440">
    <property type="entry name" value="AdoMet_MTases"/>
    <property type="match status" value="1"/>
</dbReference>
<evidence type="ECO:0000313" key="5">
    <source>
        <dbReference type="Proteomes" id="UP001167160"/>
    </source>
</evidence>
<dbReference type="PANTHER" id="PTHR43464">
    <property type="entry name" value="METHYLTRANSFERASE"/>
    <property type="match status" value="1"/>
</dbReference>
<name>A0ABT0X5K0_9ACTN</name>
<sequence>MTLLTPRVLRTLHALNSAYPWDHNARYHRWILRRLPQRPDRALDVGSGRGELARLLARRSRTVIGLDADPAIVAAARALTPGSAPVSFVTGRAPDEVPPGPYDVITCVATLHHLPFEASLTCFREHLAPGGTLVVVGVHRPSSPGDRLLDAVAIPLNPVIGLIRSRGRKAPAPVVPAPRTSPATMTCPEILCAARRVLPGARLRRRLFWRHTLVWRRPAES</sequence>
<reference evidence="4" key="1">
    <citation type="journal article" date="2023" name="Int. J. Syst. Evol. Microbiol.">
        <title>Streptomyces meridianus sp. nov. isolated from brackish water of the Tagus estuary in Alcochete, Portugal.</title>
        <authorList>
            <person name="Santos J.D.N."/>
            <person name="Klimek D."/>
            <person name="Calusinska M."/>
            <person name="Lobo Da Cunha A."/>
            <person name="Catita J."/>
            <person name="Goncalves H."/>
            <person name="Gonzalez I."/>
            <person name="Reyes F."/>
            <person name="Lage O.M."/>
        </authorList>
    </citation>
    <scope>NUCLEOTIDE SEQUENCE</scope>
    <source>
        <strain evidence="4">MTZ3.1</strain>
    </source>
</reference>
<keyword evidence="2" id="KW-0808">Transferase</keyword>
<dbReference type="InterPro" id="IPR029063">
    <property type="entry name" value="SAM-dependent_MTases_sf"/>
</dbReference>